<dbReference type="InterPro" id="IPR000626">
    <property type="entry name" value="Ubiquitin-like_dom"/>
</dbReference>
<evidence type="ECO:0000313" key="5">
    <source>
        <dbReference type="EMBL" id="CAE7273889.1"/>
    </source>
</evidence>
<comment type="caution">
    <text evidence="5">The sequence shown here is derived from an EMBL/GenBank/DDBJ whole genome shotgun (WGS) entry which is preliminary data.</text>
</comment>
<evidence type="ECO:0000313" key="6">
    <source>
        <dbReference type="Proteomes" id="UP000649617"/>
    </source>
</evidence>
<dbReference type="Proteomes" id="UP000649617">
    <property type="component" value="Unassembled WGS sequence"/>
</dbReference>
<feature type="domain" description="Ubiquitin-like" evidence="4">
    <location>
        <begin position="11"/>
        <end position="67"/>
    </location>
</feature>
<name>A0A812MLL2_SYMPI</name>
<evidence type="ECO:0000256" key="2">
    <source>
        <dbReference type="ARBA" id="ARBA00023043"/>
    </source>
</evidence>
<dbReference type="PROSITE" id="PS50297">
    <property type="entry name" value="ANK_REP_REGION"/>
    <property type="match status" value="2"/>
</dbReference>
<evidence type="ECO:0000256" key="3">
    <source>
        <dbReference type="PROSITE-ProRule" id="PRU00023"/>
    </source>
</evidence>
<feature type="repeat" description="ANK" evidence="3">
    <location>
        <begin position="225"/>
        <end position="257"/>
    </location>
</feature>
<feature type="repeat" description="ANK" evidence="3">
    <location>
        <begin position="192"/>
        <end position="224"/>
    </location>
</feature>
<dbReference type="InterPro" id="IPR029071">
    <property type="entry name" value="Ubiquitin-like_domsf"/>
</dbReference>
<dbReference type="CDD" id="cd17039">
    <property type="entry name" value="Ubl_ubiquitin_like"/>
    <property type="match status" value="1"/>
</dbReference>
<reference evidence="5" key="1">
    <citation type="submission" date="2021-02" db="EMBL/GenBank/DDBJ databases">
        <authorList>
            <person name="Dougan E. K."/>
            <person name="Rhodes N."/>
            <person name="Thang M."/>
            <person name="Chan C."/>
        </authorList>
    </citation>
    <scope>NUCLEOTIDE SEQUENCE</scope>
</reference>
<dbReference type="SUPFAM" id="SSF54236">
    <property type="entry name" value="Ubiquitin-like"/>
    <property type="match status" value="1"/>
</dbReference>
<dbReference type="Pfam" id="PF00240">
    <property type="entry name" value="ubiquitin"/>
    <property type="match status" value="1"/>
</dbReference>
<protein>
    <submittedName>
        <fullName evidence="5">Caiap protein</fullName>
    </submittedName>
</protein>
<evidence type="ECO:0000256" key="1">
    <source>
        <dbReference type="ARBA" id="ARBA00022737"/>
    </source>
</evidence>
<keyword evidence="6" id="KW-1185">Reference proteome</keyword>
<dbReference type="OrthoDB" id="294859at2759"/>
<accession>A0A812MLL2</accession>
<keyword evidence="1" id="KW-0677">Repeat</keyword>
<dbReference type="Gene3D" id="1.25.40.20">
    <property type="entry name" value="Ankyrin repeat-containing domain"/>
    <property type="match status" value="1"/>
</dbReference>
<dbReference type="SUPFAM" id="SSF48403">
    <property type="entry name" value="Ankyrin repeat"/>
    <property type="match status" value="1"/>
</dbReference>
<dbReference type="SMART" id="SM00248">
    <property type="entry name" value="ANK"/>
    <property type="match status" value="4"/>
</dbReference>
<dbReference type="InterPro" id="IPR002110">
    <property type="entry name" value="Ankyrin_rpt"/>
</dbReference>
<dbReference type="Gene3D" id="3.10.20.90">
    <property type="entry name" value="Phosphatidylinositol 3-kinase Catalytic Subunit, Chain A, domain 1"/>
    <property type="match status" value="1"/>
</dbReference>
<dbReference type="InterPro" id="IPR036770">
    <property type="entry name" value="Ankyrin_rpt-contain_sf"/>
</dbReference>
<organism evidence="5 6">
    <name type="scientific">Symbiodinium pilosum</name>
    <name type="common">Dinoflagellate</name>
    <dbReference type="NCBI Taxonomy" id="2952"/>
    <lineage>
        <taxon>Eukaryota</taxon>
        <taxon>Sar</taxon>
        <taxon>Alveolata</taxon>
        <taxon>Dinophyceae</taxon>
        <taxon>Suessiales</taxon>
        <taxon>Symbiodiniaceae</taxon>
        <taxon>Symbiodinium</taxon>
    </lineage>
</organism>
<dbReference type="EMBL" id="CAJNIZ010008915">
    <property type="protein sequence ID" value="CAE7273889.1"/>
    <property type="molecule type" value="Genomic_DNA"/>
</dbReference>
<dbReference type="PROSITE" id="PS50053">
    <property type="entry name" value="UBIQUITIN_2"/>
    <property type="match status" value="1"/>
</dbReference>
<dbReference type="PROSITE" id="PS50088">
    <property type="entry name" value="ANK_REPEAT"/>
    <property type="match status" value="2"/>
</dbReference>
<evidence type="ECO:0000259" key="4">
    <source>
        <dbReference type="PROSITE" id="PS50053"/>
    </source>
</evidence>
<gene>
    <name evidence="5" type="primary">caiap</name>
    <name evidence="5" type="ORF">SPIL2461_LOCUS6080</name>
</gene>
<dbReference type="AlphaFoldDB" id="A0A812MLL2"/>
<dbReference type="Pfam" id="PF12796">
    <property type="entry name" value="Ank_2"/>
    <property type="match status" value="1"/>
</dbReference>
<dbReference type="PANTHER" id="PTHR24171">
    <property type="entry name" value="ANKYRIN REPEAT DOMAIN-CONTAINING PROTEIN 39-RELATED"/>
    <property type="match status" value="1"/>
</dbReference>
<sequence>MEPPQHTVDMLRVYMPSGEMLVAVPVEELSTVKALKQKVQSIGGLPRFRQRLLHGGTVLKDDFRLESPLDLQLVVLNYVAASDAQGNELVGACASGTEAGVEAILDRPQDPNRLSGFGPLLVGPLQLASMMGRVDNMRLLLEARAELDGVSDSPFYSPRVTALSGAAEQGRVDAVRLLLAARADAEIRSCGHGRTALWLASYTGRSRVVRLLLEAGAEKEAADNVGMTPLGAACSMGRFRVVRSLLAASASVSARDRDAVLKAHVRGRLQILRLLSKHRWSRTRFTRDPARQDAVVHERRLQLLEDGSI</sequence>
<keyword evidence="2 3" id="KW-0040">ANK repeat</keyword>
<proteinExistence type="predicted"/>